<feature type="transmembrane region" description="Helical" evidence="1">
    <location>
        <begin position="133"/>
        <end position="159"/>
    </location>
</feature>
<dbReference type="eggNOG" id="COG1277">
    <property type="taxonomic scope" value="Bacteria"/>
</dbReference>
<evidence type="ECO:0000313" key="3">
    <source>
        <dbReference type="Proteomes" id="UP000008139"/>
    </source>
</evidence>
<organism evidence="2 3">
    <name type="scientific">Hippea maritima (strain ATCC 700847 / DSM 10411 / MH2)</name>
    <dbReference type="NCBI Taxonomy" id="760142"/>
    <lineage>
        <taxon>Bacteria</taxon>
        <taxon>Pseudomonadati</taxon>
        <taxon>Campylobacterota</taxon>
        <taxon>Desulfurellia</taxon>
        <taxon>Desulfurellales</taxon>
        <taxon>Hippeaceae</taxon>
        <taxon>Hippea</taxon>
    </lineage>
</organism>
<keyword evidence="1" id="KW-0472">Membrane</keyword>
<dbReference type="AlphaFoldDB" id="F2LVB6"/>
<feature type="transmembrane region" description="Helical" evidence="1">
    <location>
        <begin position="233"/>
        <end position="256"/>
    </location>
</feature>
<feature type="transmembrane region" description="Helical" evidence="1">
    <location>
        <begin position="51"/>
        <end position="71"/>
    </location>
</feature>
<dbReference type="PANTHER" id="PTHR43471:SF10">
    <property type="entry name" value="SLL1107 PROTEIN"/>
    <property type="match status" value="1"/>
</dbReference>
<reference evidence="3" key="2">
    <citation type="submission" date="2011-03" db="EMBL/GenBank/DDBJ databases">
        <title>The complete genome of Hippea maritima DSM 10411.</title>
        <authorList>
            <consortium name="US DOE Joint Genome Institute (JGI-PGF)"/>
            <person name="Lucas S."/>
            <person name="Copeland A."/>
            <person name="Lapidus A."/>
            <person name="Bruce D."/>
            <person name="Goodwin L."/>
            <person name="Pitluck S."/>
            <person name="Peters L."/>
            <person name="Kyrpides N."/>
            <person name="Mavromatis K."/>
            <person name="Pagani I."/>
            <person name="Ivanova N."/>
            <person name="Mikhailova N."/>
            <person name="Lu M."/>
            <person name="Detter J.C."/>
            <person name="Tapia R."/>
            <person name="Han C."/>
            <person name="Land M."/>
            <person name="Hauser L."/>
            <person name="Markowitz V."/>
            <person name="Cheng J.-F."/>
            <person name="Hugenholtz P."/>
            <person name="Woyke T."/>
            <person name="Wu D."/>
            <person name="Spring S."/>
            <person name="Schroeder M."/>
            <person name="Brambilla E."/>
            <person name="Klenk H.-P."/>
            <person name="Eisen J.A."/>
        </authorList>
    </citation>
    <scope>NUCLEOTIDE SEQUENCE [LARGE SCALE GENOMIC DNA]</scope>
    <source>
        <strain evidence="3">ATCC 700847 / DSM 10411 / MH2</strain>
    </source>
</reference>
<dbReference type="RefSeq" id="WP_013681741.1">
    <property type="nucleotide sequence ID" value="NC_015318.1"/>
</dbReference>
<proteinExistence type="predicted"/>
<feature type="transmembrane region" description="Helical" evidence="1">
    <location>
        <begin position="91"/>
        <end position="121"/>
    </location>
</feature>
<evidence type="ECO:0000256" key="1">
    <source>
        <dbReference type="SAM" id="Phobius"/>
    </source>
</evidence>
<feature type="transmembrane region" description="Helical" evidence="1">
    <location>
        <begin position="206"/>
        <end position="227"/>
    </location>
</feature>
<keyword evidence="3" id="KW-1185">Reference proteome</keyword>
<dbReference type="Proteomes" id="UP000008139">
    <property type="component" value="Chromosome"/>
</dbReference>
<feature type="transmembrane region" description="Helical" evidence="1">
    <location>
        <begin position="165"/>
        <end position="186"/>
    </location>
</feature>
<feature type="transmembrane region" description="Helical" evidence="1">
    <location>
        <begin position="17"/>
        <end position="39"/>
    </location>
</feature>
<dbReference type="EMBL" id="CP002606">
    <property type="protein sequence ID" value="AEA33700.1"/>
    <property type="molecule type" value="Genomic_DNA"/>
</dbReference>
<dbReference type="PANTHER" id="PTHR43471">
    <property type="entry name" value="ABC TRANSPORTER PERMEASE"/>
    <property type="match status" value="1"/>
</dbReference>
<reference evidence="2 3" key="1">
    <citation type="journal article" date="2011" name="Stand. Genomic Sci.">
        <title>Complete genome sequence of the thermophilic sulfur-reducer Hippea maritima type strain (MH(2)).</title>
        <authorList>
            <person name="Huntemann M."/>
            <person name="Lu M."/>
            <person name="Nolan M."/>
            <person name="Lapidus A."/>
            <person name="Lucas S."/>
            <person name="Hammon N."/>
            <person name="Deshpande S."/>
            <person name="Cheng J.F."/>
            <person name="Tapia R."/>
            <person name="Han C."/>
            <person name="Goodwin L."/>
            <person name="Pitluck S."/>
            <person name="Liolios K."/>
            <person name="Pagani I."/>
            <person name="Ivanova N."/>
            <person name="Ovchinikova G."/>
            <person name="Pati A."/>
            <person name="Chen A."/>
            <person name="Palaniappan K."/>
            <person name="Land M."/>
            <person name="Hauser L."/>
            <person name="Jeffries C.D."/>
            <person name="Detter J.C."/>
            <person name="Brambilla E.M."/>
            <person name="Rohde M."/>
            <person name="Spring S."/>
            <person name="Goker M."/>
            <person name="Woyke T."/>
            <person name="Bristow J."/>
            <person name="Eisen J.A."/>
            <person name="Markowitz V."/>
            <person name="Hugenholtz P."/>
            <person name="Kyrpides N.C."/>
            <person name="Klenk H.P."/>
            <person name="Mavromatis K."/>
        </authorList>
    </citation>
    <scope>NUCLEOTIDE SEQUENCE [LARGE SCALE GENOMIC DNA]</scope>
    <source>
        <strain evidence="3">ATCC 700847 / DSM 10411 / MH2</strain>
    </source>
</reference>
<evidence type="ECO:0008006" key="4">
    <source>
        <dbReference type="Google" id="ProtNLM"/>
    </source>
</evidence>
<accession>F2LVB6</accession>
<dbReference type="STRING" id="760142.Hipma_0730"/>
<evidence type="ECO:0000313" key="2">
    <source>
        <dbReference type="EMBL" id="AEA33700.1"/>
    </source>
</evidence>
<protein>
    <recommendedName>
        <fullName evidence="4">ABC transporter permease</fullName>
    </recommendedName>
</protein>
<keyword evidence="1" id="KW-1133">Transmembrane helix</keyword>
<dbReference type="KEGG" id="hmr:Hipma_0730"/>
<sequence>MIRFVSFTLKTVLKDRLFLLISSLILVYAFIPIFSYFSMRQLQEISITMSITLNSFILLVLSIFGGVYTIWRDIERKYTFTLLSLPVKRSSYVVGRFTGFAVIMLMITTIDFLLGIVAIKISASFYKSSLPIVWFNIFCAYYFSLLKYILILAFGFLFASFSTSFFTPIFSTILMYLAGNSIQGVYDYILKSSSDVSSLVKTTIKFIYYILPNFSAFDFTANAAYALHISQKSLLITLVYFAIYFAIIMTLAIMIFSKRDLT</sequence>
<keyword evidence="1" id="KW-0812">Transmembrane</keyword>
<name>F2LVB6_HIPMA</name>
<gene>
    <name evidence="2" type="ordered locus">Hipma_0730</name>
</gene>
<dbReference type="HOGENOM" id="CLU_070325_0_1_7"/>
<dbReference type="InParanoid" id="F2LVB6"/>